<dbReference type="Gene3D" id="3.30.530.20">
    <property type="match status" value="1"/>
</dbReference>
<dbReference type="InterPro" id="IPR023393">
    <property type="entry name" value="START-like_dom_sf"/>
</dbReference>
<dbReference type="Pfam" id="PF10604">
    <property type="entry name" value="Polyketide_cyc2"/>
    <property type="match status" value="1"/>
</dbReference>
<evidence type="ECO:0000313" key="4">
    <source>
        <dbReference type="Proteomes" id="UP000286681"/>
    </source>
</evidence>
<organism evidence="1 3">
    <name type="scientific">Sphingomonas koreensis</name>
    <dbReference type="NCBI Taxonomy" id="93064"/>
    <lineage>
        <taxon>Bacteria</taxon>
        <taxon>Pseudomonadati</taxon>
        <taxon>Pseudomonadota</taxon>
        <taxon>Alphaproteobacteria</taxon>
        <taxon>Sphingomonadales</taxon>
        <taxon>Sphingomonadaceae</taxon>
        <taxon>Sphingomonas</taxon>
    </lineage>
</organism>
<keyword evidence="3" id="KW-1185">Reference proteome</keyword>
<dbReference type="KEGG" id="skr:BRX40_06225"/>
<evidence type="ECO:0000313" key="2">
    <source>
        <dbReference type="EMBL" id="RSV03001.1"/>
    </source>
</evidence>
<dbReference type="SUPFAM" id="SSF55961">
    <property type="entry name" value="Bet v1-like"/>
    <property type="match status" value="1"/>
</dbReference>
<reference evidence="1" key="1">
    <citation type="submission" date="2016-12" db="EMBL/GenBank/DDBJ databases">
        <title>Whole genome sequencing of Sphingomonas koreensis.</title>
        <authorList>
            <person name="Conlan S."/>
            <person name="Thomas P.J."/>
            <person name="Mullikin J."/>
            <person name="Palmore T.N."/>
            <person name="Frank K.M."/>
            <person name="Segre J.A."/>
        </authorList>
    </citation>
    <scope>NUCLEOTIDE SEQUENCE</scope>
    <source>
        <strain evidence="1">ABOJV</strain>
    </source>
</reference>
<dbReference type="RefSeq" id="WP_062344279.1">
    <property type="nucleotide sequence ID" value="NZ_CP018820.1"/>
</dbReference>
<reference evidence="3" key="2">
    <citation type="submission" date="2016-12" db="EMBL/GenBank/DDBJ databases">
        <title>Whole genome sequencing of Sphingomonas sp. ABOJV.</title>
        <authorList>
            <person name="Conlan S."/>
            <person name="Thomas P.J."/>
            <person name="Mullikin J."/>
            <person name="Palmore T.N."/>
            <person name="Frank K.M."/>
            <person name="Segre J.A."/>
        </authorList>
    </citation>
    <scope>NUCLEOTIDE SEQUENCE [LARGE SCALE GENOMIC DNA]</scope>
    <source>
        <strain evidence="3">ABOJV</strain>
    </source>
</reference>
<dbReference type="EMBL" id="CP018820">
    <property type="protein sequence ID" value="APR52084.1"/>
    <property type="molecule type" value="Genomic_DNA"/>
</dbReference>
<dbReference type="AlphaFoldDB" id="A0A1L6J875"/>
<accession>A0A1L6J875</accession>
<evidence type="ECO:0008006" key="5">
    <source>
        <dbReference type="Google" id="ProtNLM"/>
    </source>
</evidence>
<dbReference type="Proteomes" id="UP000286681">
    <property type="component" value="Unassembled WGS sequence"/>
</dbReference>
<reference evidence="2 4" key="3">
    <citation type="submission" date="2018-07" db="EMBL/GenBank/DDBJ databases">
        <title>Genomic and Epidemiologic Investigation of an Indolent Hospital Outbreak.</title>
        <authorList>
            <person name="Johnson R.C."/>
            <person name="Deming C."/>
            <person name="Conlan S."/>
            <person name="Zellmer C.J."/>
            <person name="Michelin A.V."/>
            <person name="Lee-Lin S."/>
            <person name="Thomas P.J."/>
            <person name="Park M."/>
            <person name="Weingarten R.A."/>
            <person name="Less J."/>
            <person name="Dekker J.P."/>
            <person name="Frank K.M."/>
            <person name="Musser K.A."/>
            <person name="Mcquiston J.R."/>
            <person name="Henderson D.K."/>
            <person name="Lau A.F."/>
            <person name="Palmore T.N."/>
            <person name="Segre J.A."/>
        </authorList>
    </citation>
    <scope>NUCLEOTIDE SEQUENCE [LARGE SCALE GENOMIC DNA]</scope>
    <source>
        <strain evidence="2 4">SK-NIH.Env10_0317</strain>
    </source>
</reference>
<name>A0A1L6J875_9SPHN</name>
<protein>
    <recommendedName>
        <fullName evidence="5">SRPBCC domain-containing protein</fullName>
    </recommendedName>
</protein>
<dbReference type="GeneID" id="44132148"/>
<dbReference type="EMBL" id="QQWO01000008">
    <property type="protein sequence ID" value="RSV03001.1"/>
    <property type="molecule type" value="Genomic_DNA"/>
</dbReference>
<evidence type="ECO:0000313" key="3">
    <source>
        <dbReference type="Proteomes" id="UP000185161"/>
    </source>
</evidence>
<proteinExistence type="predicted"/>
<sequence>MFTVENETVIHTSLPRVWTAITRFDDYPRWHPFVRITGSLTSDTKVDYSFRMKTGNAPFRTVDARIVTVDEQRCFALRFGLGKLFALEESYLLSAIPPGARVVHSFRCTGLLSLLPLKGAKRLFGSLLRAEDRLLARHLALRRPSTAPRRRARKGFRSGA</sequence>
<gene>
    <name evidence="1" type="ORF">BRX40_06225</name>
    <name evidence="2" type="ORF">CA257_10940</name>
</gene>
<dbReference type="STRING" id="93064.BRX40_06225"/>
<dbReference type="InterPro" id="IPR019587">
    <property type="entry name" value="Polyketide_cyclase/dehydratase"/>
</dbReference>
<dbReference type="Proteomes" id="UP000185161">
    <property type="component" value="Chromosome"/>
</dbReference>
<evidence type="ECO:0000313" key="1">
    <source>
        <dbReference type="EMBL" id="APR52084.1"/>
    </source>
</evidence>
<dbReference type="OrthoDB" id="7448864at2"/>